<dbReference type="Proteomes" id="UP001174909">
    <property type="component" value="Unassembled WGS sequence"/>
</dbReference>
<evidence type="ECO:0000256" key="2">
    <source>
        <dbReference type="ARBA" id="ARBA00022722"/>
    </source>
</evidence>
<dbReference type="PANTHER" id="PTHR34137:SF1">
    <property type="entry name" value="EXODEOXYRIBONUCLEASE 7 SMALL SUBUNIT"/>
    <property type="match status" value="1"/>
</dbReference>
<proteinExistence type="inferred from homology"/>
<evidence type="ECO:0000256" key="1">
    <source>
        <dbReference type="ARBA" id="ARBA00022490"/>
    </source>
</evidence>
<name>A0AA35WGL1_GEOBA</name>
<reference evidence="4" key="1">
    <citation type="submission" date="2023-03" db="EMBL/GenBank/DDBJ databases">
        <authorList>
            <person name="Steffen K."/>
            <person name="Cardenas P."/>
        </authorList>
    </citation>
    <scope>NUCLEOTIDE SEQUENCE</scope>
</reference>
<dbReference type="Gene3D" id="1.10.287.1040">
    <property type="entry name" value="Exonuclease VII, small subunit"/>
    <property type="match status" value="1"/>
</dbReference>
<gene>
    <name evidence="4" type="ORF">GBAR_LOCUS8165</name>
</gene>
<dbReference type="GO" id="GO:0005829">
    <property type="term" value="C:cytosol"/>
    <property type="evidence" value="ECO:0007669"/>
    <property type="project" value="TreeGrafter"/>
</dbReference>
<organism evidence="4 5">
    <name type="scientific">Geodia barretti</name>
    <name type="common">Barrett's horny sponge</name>
    <dbReference type="NCBI Taxonomy" id="519541"/>
    <lineage>
        <taxon>Eukaryota</taxon>
        <taxon>Metazoa</taxon>
        <taxon>Porifera</taxon>
        <taxon>Demospongiae</taxon>
        <taxon>Heteroscleromorpha</taxon>
        <taxon>Tetractinellida</taxon>
        <taxon>Astrophorina</taxon>
        <taxon>Geodiidae</taxon>
        <taxon>Geodia</taxon>
    </lineage>
</organism>
<dbReference type="NCBIfam" id="NF002139">
    <property type="entry name" value="PRK00977.1-3"/>
    <property type="match status" value="1"/>
</dbReference>
<evidence type="ECO:0000256" key="3">
    <source>
        <dbReference type="ARBA" id="ARBA00022801"/>
    </source>
</evidence>
<dbReference type="EMBL" id="CASHTH010001216">
    <property type="protein sequence ID" value="CAI8012777.1"/>
    <property type="molecule type" value="Genomic_DNA"/>
</dbReference>
<dbReference type="PANTHER" id="PTHR34137">
    <property type="entry name" value="EXODEOXYRIBONUCLEASE 7 SMALL SUBUNIT"/>
    <property type="match status" value="1"/>
</dbReference>
<sequence>MSSVESEQETKAIEDLSFEEALALLDETVDALESGSLTLAQSMAMYERGMKLARVCNEMLTSAEMRITRIRTAYGEQMRMVDSDDDMEVGS</sequence>
<accession>A0AA35WGL1</accession>
<evidence type="ECO:0000313" key="5">
    <source>
        <dbReference type="Proteomes" id="UP001174909"/>
    </source>
</evidence>
<dbReference type="GO" id="GO:0008855">
    <property type="term" value="F:exodeoxyribonuclease VII activity"/>
    <property type="evidence" value="ECO:0007669"/>
    <property type="project" value="InterPro"/>
</dbReference>
<dbReference type="AlphaFoldDB" id="A0AA35WGL1"/>
<dbReference type="SUPFAM" id="SSF116842">
    <property type="entry name" value="XseB-like"/>
    <property type="match status" value="1"/>
</dbReference>
<dbReference type="GO" id="GO:0009318">
    <property type="term" value="C:exodeoxyribonuclease VII complex"/>
    <property type="evidence" value="ECO:0007669"/>
    <property type="project" value="InterPro"/>
</dbReference>
<dbReference type="NCBIfam" id="TIGR01280">
    <property type="entry name" value="xseB"/>
    <property type="match status" value="1"/>
</dbReference>
<keyword evidence="5" id="KW-1185">Reference proteome</keyword>
<evidence type="ECO:0000313" key="4">
    <source>
        <dbReference type="EMBL" id="CAI8012777.1"/>
    </source>
</evidence>
<protein>
    <submittedName>
        <fullName evidence="4">Exodeoxyribonuclease 7 small subunit</fullName>
    </submittedName>
</protein>
<comment type="caution">
    <text evidence="4">The sequence shown here is derived from an EMBL/GenBank/DDBJ whole genome shotgun (WGS) entry which is preliminary data.</text>
</comment>
<dbReference type="GO" id="GO:0006308">
    <property type="term" value="P:DNA catabolic process"/>
    <property type="evidence" value="ECO:0007669"/>
    <property type="project" value="InterPro"/>
</dbReference>
<keyword evidence="1" id="KW-0963">Cytoplasm</keyword>
<keyword evidence="2" id="KW-0540">Nuclease</keyword>
<dbReference type="HAMAP" id="MF_00337">
    <property type="entry name" value="Exonuc_7_S"/>
    <property type="match status" value="1"/>
</dbReference>
<dbReference type="Pfam" id="PF02609">
    <property type="entry name" value="Exonuc_VII_S"/>
    <property type="match status" value="1"/>
</dbReference>
<dbReference type="InterPro" id="IPR003761">
    <property type="entry name" value="Exonuc_VII_S"/>
</dbReference>
<dbReference type="InterPro" id="IPR037004">
    <property type="entry name" value="Exonuc_VII_ssu_sf"/>
</dbReference>
<keyword evidence="3" id="KW-0378">Hydrolase</keyword>